<comment type="caution">
    <text evidence="1">The sequence shown here is derived from an EMBL/GenBank/DDBJ whole genome shotgun (WGS) entry which is preliminary data.</text>
</comment>
<reference evidence="1 2" key="1">
    <citation type="submission" date="2020-05" db="EMBL/GenBank/DDBJ databases">
        <title>Genome Sequencing of Type Strains.</title>
        <authorList>
            <person name="Lemaire J.F."/>
            <person name="Inderbitzin P."/>
            <person name="Gregorio O.A."/>
            <person name="Collins S.B."/>
            <person name="Wespe N."/>
            <person name="Knight-Connoni V."/>
        </authorList>
    </citation>
    <scope>NUCLEOTIDE SEQUENCE [LARGE SCALE GENOMIC DNA]</scope>
    <source>
        <strain evidence="1 2">DSM 20512</strain>
    </source>
</reference>
<gene>
    <name evidence="1" type="ORF">HP467_07405</name>
</gene>
<proteinExistence type="predicted"/>
<evidence type="ECO:0000313" key="1">
    <source>
        <dbReference type="EMBL" id="NUU27937.1"/>
    </source>
</evidence>
<dbReference type="Proteomes" id="UP000539146">
    <property type="component" value="Unassembled WGS sequence"/>
</dbReference>
<dbReference type="AlphaFoldDB" id="A0A850DR08"/>
<evidence type="ECO:0000313" key="2">
    <source>
        <dbReference type="Proteomes" id="UP000539146"/>
    </source>
</evidence>
<dbReference type="EMBL" id="JABMCG010000095">
    <property type="protein sequence ID" value="NUU27937.1"/>
    <property type="molecule type" value="Genomic_DNA"/>
</dbReference>
<protein>
    <submittedName>
        <fullName evidence="1">Uncharacterized protein</fullName>
    </submittedName>
</protein>
<sequence>MSAQDIARMDTGEIVEYEPVTPMELEFMIRELGARLENAVPVLKELWAARYSAERALIEEKAKAVLRSDARTITEKRAEADLATMTFRRDFDAAKETLHAAEELQKALASRLMGLQNINKVLGHAYGASR</sequence>
<dbReference type="RefSeq" id="WP_175325768.1">
    <property type="nucleotide sequence ID" value="NZ_BAAAWP010000001.1"/>
</dbReference>
<accession>A0A850DR08</accession>
<organism evidence="1 2">
    <name type="scientific">Curtobacterium citreum</name>
    <dbReference type="NCBI Taxonomy" id="2036"/>
    <lineage>
        <taxon>Bacteria</taxon>
        <taxon>Bacillati</taxon>
        <taxon>Actinomycetota</taxon>
        <taxon>Actinomycetes</taxon>
        <taxon>Micrococcales</taxon>
        <taxon>Microbacteriaceae</taxon>
        <taxon>Curtobacterium</taxon>
    </lineage>
</organism>
<name>A0A850DR08_9MICO</name>